<name>A0A0V0TYN2_9BILA</name>
<protein>
    <submittedName>
        <fullName evidence="1">Uncharacterized protein</fullName>
    </submittedName>
</protein>
<evidence type="ECO:0000313" key="2">
    <source>
        <dbReference type="Proteomes" id="UP000055048"/>
    </source>
</evidence>
<comment type="caution">
    <text evidence="1">The sequence shown here is derived from an EMBL/GenBank/DDBJ whole genome shotgun (WGS) entry which is preliminary data.</text>
</comment>
<evidence type="ECO:0000313" key="1">
    <source>
        <dbReference type="EMBL" id="KRX44101.1"/>
    </source>
</evidence>
<proteinExistence type="predicted"/>
<organism evidence="1 2">
    <name type="scientific">Trichinella murrelli</name>
    <dbReference type="NCBI Taxonomy" id="144512"/>
    <lineage>
        <taxon>Eukaryota</taxon>
        <taxon>Metazoa</taxon>
        <taxon>Ecdysozoa</taxon>
        <taxon>Nematoda</taxon>
        <taxon>Enoplea</taxon>
        <taxon>Dorylaimia</taxon>
        <taxon>Trichinellida</taxon>
        <taxon>Trichinellidae</taxon>
        <taxon>Trichinella</taxon>
    </lineage>
</organism>
<dbReference type="EMBL" id="JYDJ01000104">
    <property type="protein sequence ID" value="KRX44101.1"/>
    <property type="molecule type" value="Genomic_DNA"/>
</dbReference>
<keyword evidence="2" id="KW-1185">Reference proteome</keyword>
<sequence length="100" mass="11664">MYTTDRELQTSPTGTRLRLSLYFSSFTTTGHFHEIYRAKNKKQTSIAPSQENTGSNLKSDREIQDTIYKIKWINSKLRRHLAIAIAQRKNMPNNQICCEK</sequence>
<gene>
    <name evidence="1" type="ORF">T05_6550</name>
</gene>
<dbReference type="AlphaFoldDB" id="A0A0V0TYN2"/>
<reference evidence="1 2" key="1">
    <citation type="submission" date="2015-01" db="EMBL/GenBank/DDBJ databases">
        <title>Evolution of Trichinella species and genotypes.</title>
        <authorList>
            <person name="Korhonen P.K."/>
            <person name="Edoardo P."/>
            <person name="Giuseppe L.R."/>
            <person name="Gasser R.B."/>
        </authorList>
    </citation>
    <scope>NUCLEOTIDE SEQUENCE [LARGE SCALE GENOMIC DNA]</scope>
    <source>
        <strain evidence="1">ISS417</strain>
    </source>
</reference>
<dbReference type="Proteomes" id="UP000055048">
    <property type="component" value="Unassembled WGS sequence"/>
</dbReference>
<accession>A0A0V0TYN2</accession>